<dbReference type="AlphaFoldDB" id="A0A9D4S1T6"/>
<protein>
    <submittedName>
        <fullName evidence="1">Uncharacterized protein</fullName>
    </submittedName>
</protein>
<organism evidence="1 2">
    <name type="scientific">Dreissena polymorpha</name>
    <name type="common">Zebra mussel</name>
    <name type="synonym">Mytilus polymorpha</name>
    <dbReference type="NCBI Taxonomy" id="45954"/>
    <lineage>
        <taxon>Eukaryota</taxon>
        <taxon>Metazoa</taxon>
        <taxon>Spiralia</taxon>
        <taxon>Lophotrochozoa</taxon>
        <taxon>Mollusca</taxon>
        <taxon>Bivalvia</taxon>
        <taxon>Autobranchia</taxon>
        <taxon>Heteroconchia</taxon>
        <taxon>Euheterodonta</taxon>
        <taxon>Imparidentia</taxon>
        <taxon>Neoheterodontei</taxon>
        <taxon>Myida</taxon>
        <taxon>Dreissenoidea</taxon>
        <taxon>Dreissenidae</taxon>
        <taxon>Dreissena</taxon>
    </lineage>
</organism>
<accession>A0A9D4S1T6</accession>
<gene>
    <name evidence="1" type="ORF">DPMN_011401</name>
</gene>
<name>A0A9D4S1T6_DREPO</name>
<keyword evidence="2" id="KW-1185">Reference proteome</keyword>
<reference evidence="1" key="2">
    <citation type="submission" date="2020-11" db="EMBL/GenBank/DDBJ databases">
        <authorList>
            <person name="McCartney M.A."/>
            <person name="Auch B."/>
            <person name="Kono T."/>
            <person name="Mallez S."/>
            <person name="Becker A."/>
            <person name="Gohl D.M."/>
            <person name="Silverstein K.A.T."/>
            <person name="Koren S."/>
            <person name="Bechman K.B."/>
            <person name="Herman A."/>
            <person name="Abrahante J.E."/>
            <person name="Garbe J."/>
        </authorList>
    </citation>
    <scope>NUCLEOTIDE SEQUENCE</scope>
    <source>
        <strain evidence="1">Duluth1</strain>
        <tissue evidence="1">Whole animal</tissue>
    </source>
</reference>
<evidence type="ECO:0000313" key="1">
    <source>
        <dbReference type="EMBL" id="KAH3887385.1"/>
    </source>
</evidence>
<reference evidence="1" key="1">
    <citation type="journal article" date="2019" name="bioRxiv">
        <title>The Genome of the Zebra Mussel, Dreissena polymorpha: A Resource for Invasive Species Research.</title>
        <authorList>
            <person name="McCartney M.A."/>
            <person name="Auch B."/>
            <person name="Kono T."/>
            <person name="Mallez S."/>
            <person name="Zhang Y."/>
            <person name="Obille A."/>
            <person name="Becker A."/>
            <person name="Abrahante J.E."/>
            <person name="Garbe J."/>
            <person name="Badalamenti J.P."/>
            <person name="Herman A."/>
            <person name="Mangelson H."/>
            <person name="Liachko I."/>
            <person name="Sullivan S."/>
            <person name="Sone E.D."/>
            <person name="Koren S."/>
            <person name="Silverstein K.A.T."/>
            <person name="Beckman K.B."/>
            <person name="Gohl D.M."/>
        </authorList>
    </citation>
    <scope>NUCLEOTIDE SEQUENCE</scope>
    <source>
        <strain evidence="1">Duluth1</strain>
        <tissue evidence="1">Whole animal</tissue>
    </source>
</reference>
<evidence type="ECO:0000313" key="2">
    <source>
        <dbReference type="Proteomes" id="UP000828390"/>
    </source>
</evidence>
<dbReference type="Proteomes" id="UP000828390">
    <property type="component" value="Unassembled WGS sequence"/>
</dbReference>
<comment type="caution">
    <text evidence="1">The sequence shown here is derived from an EMBL/GenBank/DDBJ whole genome shotgun (WGS) entry which is preliminary data.</text>
</comment>
<dbReference type="EMBL" id="JAIWYP010000001">
    <property type="protein sequence ID" value="KAH3887385.1"/>
    <property type="molecule type" value="Genomic_DNA"/>
</dbReference>
<proteinExistence type="predicted"/>
<sequence>MAAYPHIKEWFANVLTKYGKHCGLVYRVILALQGMKAGQSSCISGIVYSDTCLTRHALFTVILALKGMKAGQFSCIDYSDTWLAGHERWTILLYSRHCLPCLGMKAGQSSCIAGIVYSDTCLAWHVGWTILLARELNNPLVFQALFTVILALQGMKAGQSSCIPGIVYSDICLA</sequence>